<keyword evidence="3" id="KW-0472">Membrane</keyword>
<evidence type="ECO:0000256" key="3">
    <source>
        <dbReference type="SAM" id="Phobius"/>
    </source>
</evidence>
<name>A0A9W8CEA0_9POAL</name>
<dbReference type="AlphaFoldDB" id="A0A9W8CEA0"/>
<dbReference type="Proteomes" id="UP001164776">
    <property type="component" value="Unassembled WGS sequence"/>
</dbReference>
<comment type="caution">
    <text evidence="5">The sequence shown here is derived from an EMBL/GenBank/DDBJ whole genome shotgun (WGS) entry which is preliminary data.</text>
</comment>
<dbReference type="InterPro" id="IPR046349">
    <property type="entry name" value="C1-like_sf"/>
</dbReference>
<feature type="region of interest" description="Disordered" evidence="2">
    <location>
        <begin position="1"/>
        <end position="20"/>
    </location>
</feature>
<organism evidence="5 6">
    <name type="scientific">Paspalum vaginatum</name>
    <name type="common">seashore paspalum</name>
    <dbReference type="NCBI Taxonomy" id="158149"/>
    <lineage>
        <taxon>Eukaryota</taxon>
        <taxon>Viridiplantae</taxon>
        <taxon>Streptophyta</taxon>
        <taxon>Embryophyta</taxon>
        <taxon>Tracheophyta</taxon>
        <taxon>Spermatophyta</taxon>
        <taxon>Magnoliopsida</taxon>
        <taxon>Liliopsida</taxon>
        <taxon>Poales</taxon>
        <taxon>Poaceae</taxon>
        <taxon>PACMAD clade</taxon>
        <taxon>Panicoideae</taxon>
        <taxon>Andropogonodae</taxon>
        <taxon>Paspaleae</taxon>
        <taxon>Paspalinae</taxon>
        <taxon>Paspalum</taxon>
    </lineage>
</organism>
<dbReference type="SUPFAM" id="SSF57889">
    <property type="entry name" value="Cysteine-rich domain"/>
    <property type="match status" value="2"/>
</dbReference>
<evidence type="ECO:0000256" key="1">
    <source>
        <dbReference type="ARBA" id="ARBA00022737"/>
    </source>
</evidence>
<evidence type="ECO:0000256" key="2">
    <source>
        <dbReference type="SAM" id="MobiDB-lite"/>
    </source>
</evidence>
<proteinExistence type="predicted"/>
<dbReference type="EMBL" id="MU629992">
    <property type="protein sequence ID" value="KAJ1254577.1"/>
    <property type="molecule type" value="Genomic_DNA"/>
</dbReference>
<sequence length="259" mass="28514">MRQHEDLPAEISHPAHPGHDLKLVTGGGATSFVCDGCKEPGDGDRYTCDCASVSFDLHPPCALADEATTLVHRLIPDSKFLLLPEPPAPVEGTVCDACGEPARGFVYHCFEHDLDLHPCCARLPDRILQDGRVFELRRKTSRPCGLCNDSNGRRRRFWAYRSYFDGEAVDLHVACMKDMARLSWEAAYQSRNGGGQIVQASLPNIERMLQNLPRKKRRSGFEQFIKIVRTVASIVIAVIFGNPVAMVAAIAGPGGFLRG</sequence>
<evidence type="ECO:0000313" key="6">
    <source>
        <dbReference type="Proteomes" id="UP001164776"/>
    </source>
</evidence>
<dbReference type="Pfam" id="PF03107">
    <property type="entry name" value="C1_2"/>
    <property type="match status" value="1"/>
</dbReference>
<reference evidence="5 6" key="1">
    <citation type="submission" date="2022-10" db="EMBL/GenBank/DDBJ databases">
        <title>WGS assembly of Paspalum vaginatum 540-79.</title>
        <authorList>
            <person name="Sun G."/>
            <person name="Wase N."/>
            <person name="Shu S."/>
            <person name="Jenkins J."/>
            <person name="Zhou B."/>
            <person name="Torres-Rodriguez J."/>
            <person name="Chen C."/>
            <person name="Sandor L."/>
            <person name="Plott C."/>
            <person name="Yoshinga Y."/>
            <person name="Daum C."/>
            <person name="Qi P."/>
            <person name="Barry K."/>
            <person name="Lipzen A."/>
            <person name="Berry L."/>
            <person name="Pedersen C."/>
            <person name="Gottilla T."/>
            <person name="Foltz A."/>
            <person name="Yu H."/>
            <person name="O'Malley R."/>
            <person name="Zhang C."/>
            <person name="Devos K."/>
            <person name="Sigmon B."/>
            <person name="Yu B."/>
            <person name="Obata T."/>
            <person name="Schmutz J."/>
            <person name="Schnable J."/>
        </authorList>
    </citation>
    <scope>NUCLEOTIDE SEQUENCE [LARGE SCALE GENOMIC DNA]</scope>
    <source>
        <strain evidence="6">cv. 540-79</strain>
    </source>
</reference>
<keyword evidence="1" id="KW-0677">Repeat</keyword>
<feature type="transmembrane region" description="Helical" evidence="3">
    <location>
        <begin position="224"/>
        <end position="251"/>
    </location>
</feature>
<accession>A0A9W8CEA0</accession>
<feature type="domain" description="DC1" evidence="4">
    <location>
        <begin position="15"/>
        <end position="62"/>
    </location>
</feature>
<keyword evidence="3" id="KW-0812">Transmembrane</keyword>
<keyword evidence="6" id="KW-1185">Reference proteome</keyword>
<evidence type="ECO:0000313" key="5">
    <source>
        <dbReference type="EMBL" id="KAJ1254577.1"/>
    </source>
</evidence>
<protein>
    <recommendedName>
        <fullName evidence="4">DC1 domain-containing protein</fullName>
    </recommendedName>
</protein>
<dbReference type="PANTHER" id="PTHR46477:SF8">
    <property type="entry name" value="OS08G0257100 PROTEIN"/>
    <property type="match status" value="1"/>
</dbReference>
<dbReference type="OrthoDB" id="664025at2759"/>
<gene>
    <name evidence="5" type="ORF">BS78_K028800</name>
</gene>
<evidence type="ECO:0000259" key="4">
    <source>
        <dbReference type="Pfam" id="PF03107"/>
    </source>
</evidence>
<dbReference type="InterPro" id="IPR004146">
    <property type="entry name" value="DC1"/>
</dbReference>
<dbReference type="PANTHER" id="PTHR46477">
    <property type="entry name" value="CYSTEINE/HISTIDINE-RICH C1 DOMAIN FAMILY PROTEIN"/>
    <property type="match status" value="1"/>
</dbReference>
<keyword evidence="3" id="KW-1133">Transmembrane helix</keyword>